<dbReference type="InterPro" id="IPR013655">
    <property type="entry name" value="PAS_fold_3"/>
</dbReference>
<evidence type="ECO:0000256" key="4">
    <source>
        <dbReference type="ARBA" id="ARBA00022553"/>
    </source>
</evidence>
<evidence type="ECO:0000256" key="14">
    <source>
        <dbReference type="ARBA" id="ARBA00023026"/>
    </source>
</evidence>
<evidence type="ECO:0000256" key="10">
    <source>
        <dbReference type="ARBA" id="ARBA00022741"/>
    </source>
</evidence>
<dbReference type="STRING" id="938405.SAMN02927895_01784"/>
<dbReference type="CDD" id="cd12915">
    <property type="entry name" value="PDC2_DGC_like"/>
    <property type="match status" value="1"/>
</dbReference>
<evidence type="ECO:0000256" key="1">
    <source>
        <dbReference type="ARBA" id="ARBA00000085"/>
    </source>
</evidence>
<keyword evidence="13" id="KW-0157">Chromophore</keyword>
<dbReference type="InterPro" id="IPR000700">
    <property type="entry name" value="PAS-assoc_C"/>
</dbReference>
<evidence type="ECO:0000256" key="5">
    <source>
        <dbReference type="ARBA" id="ARBA00022606"/>
    </source>
</evidence>
<keyword evidence="8" id="KW-0808">Transferase</keyword>
<keyword evidence="10" id="KW-0547">Nucleotide-binding</keyword>
<evidence type="ECO:0000256" key="15">
    <source>
        <dbReference type="ARBA" id="ARBA00023170"/>
    </source>
</evidence>
<evidence type="ECO:0000256" key="3">
    <source>
        <dbReference type="ARBA" id="ARBA00022543"/>
    </source>
</evidence>
<gene>
    <name evidence="18" type="ORF">SAMN04487779_1001916</name>
</gene>
<dbReference type="Proteomes" id="UP000198925">
    <property type="component" value="Unassembled WGS sequence"/>
</dbReference>
<protein>
    <recommendedName>
        <fullName evidence="2">histidine kinase</fullName>
        <ecNumber evidence="2">2.7.13.3</ecNumber>
    </recommendedName>
</protein>
<keyword evidence="5" id="KW-0716">Sensory transduction</keyword>
<dbReference type="GO" id="GO:0005524">
    <property type="term" value="F:ATP binding"/>
    <property type="evidence" value="ECO:0007669"/>
    <property type="project" value="UniProtKB-KW"/>
</dbReference>
<evidence type="ECO:0000259" key="17">
    <source>
        <dbReference type="PROSITE" id="PS50113"/>
    </source>
</evidence>
<dbReference type="InterPro" id="IPR035965">
    <property type="entry name" value="PAS-like_dom_sf"/>
</dbReference>
<dbReference type="NCBIfam" id="TIGR00229">
    <property type="entry name" value="sensory_box"/>
    <property type="match status" value="1"/>
</dbReference>
<evidence type="ECO:0000313" key="19">
    <source>
        <dbReference type="Proteomes" id="UP000198925"/>
    </source>
</evidence>
<dbReference type="GO" id="GO:0009881">
    <property type="term" value="F:photoreceptor activity"/>
    <property type="evidence" value="ECO:0007669"/>
    <property type="project" value="UniProtKB-KW"/>
</dbReference>
<evidence type="ECO:0000256" key="13">
    <source>
        <dbReference type="ARBA" id="ARBA00022991"/>
    </source>
</evidence>
<comment type="catalytic activity">
    <reaction evidence="1">
        <text>ATP + protein L-histidine = ADP + protein N-phospho-L-histidine.</text>
        <dbReference type="EC" id="2.7.13.3"/>
    </reaction>
</comment>
<proteinExistence type="predicted"/>
<keyword evidence="12" id="KW-0067">ATP-binding</keyword>
<keyword evidence="15" id="KW-0675">Receptor</keyword>
<dbReference type="SMART" id="SM00091">
    <property type="entry name" value="PAS"/>
    <property type="match status" value="1"/>
</dbReference>
<keyword evidence="16" id="KW-0472">Membrane</keyword>
<dbReference type="Gene3D" id="3.30.450.20">
    <property type="entry name" value="PAS domain"/>
    <property type="match status" value="3"/>
</dbReference>
<dbReference type="GO" id="GO:0004673">
    <property type="term" value="F:protein histidine kinase activity"/>
    <property type="evidence" value="ECO:0007669"/>
    <property type="project" value="UniProtKB-EC"/>
</dbReference>
<evidence type="ECO:0000256" key="8">
    <source>
        <dbReference type="ARBA" id="ARBA00022679"/>
    </source>
</evidence>
<dbReference type="SMART" id="SM00086">
    <property type="entry name" value="PAC"/>
    <property type="match status" value="1"/>
</dbReference>
<evidence type="ECO:0000256" key="2">
    <source>
        <dbReference type="ARBA" id="ARBA00012438"/>
    </source>
</evidence>
<dbReference type="AlphaFoldDB" id="A0A1G6LJ43"/>
<dbReference type="PROSITE" id="PS50113">
    <property type="entry name" value="PAC"/>
    <property type="match status" value="1"/>
</dbReference>
<dbReference type="Pfam" id="PF07536">
    <property type="entry name" value="HWE_HK"/>
    <property type="match status" value="1"/>
</dbReference>
<keyword evidence="9" id="KW-0677">Repeat</keyword>
<dbReference type="RefSeq" id="WP_090660827.1">
    <property type="nucleotide sequence ID" value="NZ_FMZX01000001.1"/>
</dbReference>
<dbReference type="Gene3D" id="2.10.70.100">
    <property type="match status" value="1"/>
</dbReference>
<dbReference type="EMBL" id="FMZX01000001">
    <property type="protein sequence ID" value="SDC43300.1"/>
    <property type="molecule type" value="Genomic_DNA"/>
</dbReference>
<evidence type="ECO:0000256" key="12">
    <source>
        <dbReference type="ARBA" id="ARBA00022840"/>
    </source>
</evidence>
<dbReference type="InterPro" id="IPR011102">
    <property type="entry name" value="Sig_transdc_His_kinase_HWE"/>
</dbReference>
<reference evidence="18 19" key="1">
    <citation type="submission" date="2016-10" db="EMBL/GenBank/DDBJ databases">
        <authorList>
            <person name="de Groot N.N."/>
        </authorList>
    </citation>
    <scope>NUCLEOTIDE SEQUENCE [LARGE SCALE GENOMIC DNA]</scope>
    <source>
        <strain evidence="18 19">CPCC 100156</strain>
    </source>
</reference>
<evidence type="ECO:0000256" key="9">
    <source>
        <dbReference type="ARBA" id="ARBA00022737"/>
    </source>
</evidence>
<keyword evidence="19" id="KW-1185">Reference proteome</keyword>
<keyword evidence="6" id="KW-0285">Flavoprotein</keyword>
<evidence type="ECO:0000256" key="6">
    <source>
        <dbReference type="ARBA" id="ARBA00022630"/>
    </source>
</evidence>
<evidence type="ECO:0000256" key="16">
    <source>
        <dbReference type="SAM" id="Phobius"/>
    </source>
</evidence>
<dbReference type="PANTHER" id="PTHR41523:SF8">
    <property type="entry name" value="ETHYLENE RESPONSE SENSOR PROTEIN"/>
    <property type="match status" value="1"/>
</dbReference>
<organism evidence="18 19">
    <name type="scientific">Belnapia rosea</name>
    <dbReference type="NCBI Taxonomy" id="938405"/>
    <lineage>
        <taxon>Bacteria</taxon>
        <taxon>Pseudomonadati</taxon>
        <taxon>Pseudomonadota</taxon>
        <taxon>Alphaproteobacteria</taxon>
        <taxon>Acetobacterales</taxon>
        <taxon>Roseomonadaceae</taxon>
        <taxon>Belnapia</taxon>
    </lineage>
</organism>
<keyword evidence="16" id="KW-1133">Transmembrane helix</keyword>
<keyword evidence="3" id="KW-0600">Photoreceptor protein</keyword>
<evidence type="ECO:0000313" key="18">
    <source>
        <dbReference type="EMBL" id="SDC43300.1"/>
    </source>
</evidence>
<dbReference type="EC" id="2.7.13.3" evidence="2"/>
<dbReference type="InterPro" id="IPR000014">
    <property type="entry name" value="PAS"/>
</dbReference>
<dbReference type="SUPFAM" id="SSF55785">
    <property type="entry name" value="PYP-like sensor domain (PAS domain)"/>
    <property type="match status" value="1"/>
</dbReference>
<dbReference type="PANTHER" id="PTHR41523">
    <property type="entry name" value="TWO-COMPONENT SYSTEM SENSOR PROTEIN"/>
    <property type="match status" value="1"/>
</dbReference>
<feature type="transmembrane region" description="Helical" evidence="16">
    <location>
        <begin position="28"/>
        <end position="49"/>
    </location>
</feature>
<accession>A0A1G6LJ43</accession>
<keyword evidence="11" id="KW-0418">Kinase</keyword>
<dbReference type="SUPFAM" id="SSF55874">
    <property type="entry name" value="ATPase domain of HSP90 chaperone/DNA topoisomerase II/histidine kinase"/>
    <property type="match status" value="1"/>
</dbReference>
<dbReference type="Gene3D" id="3.30.565.10">
    <property type="entry name" value="Histidine kinase-like ATPase, C-terminal domain"/>
    <property type="match status" value="1"/>
</dbReference>
<dbReference type="CDD" id="cd00130">
    <property type="entry name" value="PAS"/>
    <property type="match status" value="1"/>
</dbReference>
<keyword evidence="16" id="KW-0812">Transmembrane</keyword>
<name>A0A1G6LJ43_9PROT</name>
<dbReference type="InterPro" id="IPR001610">
    <property type="entry name" value="PAC"/>
</dbReference>
<dbReference type="SMART" id="SM00911">
    <property type="entry name" value="HWE_HK"/>
    <property type="match status" value="1"/>
</dbReference>
<keyword evidence="4" id="KW-0597">Phosphoprotein</keyword>
<dbReference type="Pfam" id="PF08447">
    <property type="entry name" value="PAS_3"/>
    <property type="match status" value="1"/>
</dbReference>
<evidence type="ECO:0000256" key="7">
    <source>
        <dbReference type="ARBA" id="ARBA00022643"/>
    </source>
</evidence>
<keyword evidence="14" id="KW-0843">Virulence</keyword>
<dbReference type="InterPro" id="IPR036890">
    <property type="entry name" value="HATPase_C_sf"/>
</dbReference>
<sequence length="689" mass="75182">MDFTSAEPIPSQARATRRRQLAGGSLRLLLPAVVLLPLAMNAAAAYLSWRQTWAEAAAEMTRTAEAAAEYARRVFDGMMLRIDRADDILAGLDDDTIRRREPELHEALGRASTTSLGMGHRPPYIFVFDRDAFPLVSGNLYPVPRGRAFTHREFNQALRGDDAPGLHISPVYIGSVNGQPFFSVTRRRVRTGNGLPTGAYDGVINASVNVNEANAGLRRLAGPQPSDLLALIREDGLFLARSAGPPVTDLRLRDDDTMLAAMQRGEIRALRHLRSGGDDTRRLGAFRRVDGYPVFATAARDEEAVIAQWRRTVAGQLAVGLPATLALLGLSFLVLRRNRDLATSHAELEARVAQRTAALAESEARLRLAQEAGGVGLWDWDIRTGHVFWSDRYFRVMGLDPNHVRPSYESFLAAIDPQDRAQVQANLEAARANPDAYTYREEFRLPQPDGSSRWILEQGEFLRAPLTGEALRLVGVCLDVTERRRSEERLRLLAREVDHRAKNALAVVQAAVRLAPKEDAAGFTRAIEGRVMSLARVHNLLAEGRWAGADLRELAASELSAFILAAGDSEATAPRVEAQGPAVQVGPAVAQAVCMVLHELATNAVKYGALSAAGGLVRLSWEVAQGDLRLRWAETGGPPITAPPQRRGFGSRVLTGTIQSQLGGTVHQDWDPTGLVCRISIPLSRLTQG</sequence>
<evidence type="ECO:0000256" key="11">
    <source>
        <dbReference type="ARBA" id="ARBA00022777"/>
    </source>
</evidence>
<keyword evidence="7" id="KW-0288">FMN</keyword>
<feature type="domain" description="PAC" evidence="17">
    <location>
        <begin position="439"/>
        <end position="492"/>
    </location>
</feature>